<organism evidence="2 3">
    <name type="scientific">Niallia oryzisoli</name>
    <dbReference type="NCBI Taxonomy" id="1737571"/>
    <lineage>
        <taxon>Bacteria</taxon>
        <taxon>Bacillati</taxon>
        <taxon>Bacillota</taxon>
        <taxon>Bacilli</taxon>
        <taxon>Bacillales</taxon>
        <taxon>Bacillaceae</taxon>
        <taxon>Niallia</taxon>
    </lineage>
</organism>
<accession>A0ABZ2CC83</accession>
<sequence>MSNRENVDQLQVEPSIKLFEGEKALVITGIVGFILAVFTKIVIFIQGPVILPEGNLNDVFSFNAAIGSFILSIAAILPLARLKKHKRKLIRWTFVAASLYSYGIETIQNFRGLNPRFSQEATLVDLMAGMVFAVVSLTIVILGLLLMVQFFRIKKPFERHLLIIGTRYAFLSVLAANAAGIWMILLQDRLIGVSGNFIVLHGIGFHAMQTLIIPAWLLEKVQVQEIIQKRLVHIGSIAWMISIIMIGFQTALGRTVFELSTLPILTSLSLLIWFGTALTAAWIFLKIKKAAVKQESRASLSQL</sequence>
<proteinExistence type="predicted"/>
<feature type="transmembrane region" description="Helical" evidence="1">
    <location>
        <begin position="264"/>
        <end position="285"/>
    </location>
</feature>
<feature type="transmembrane region" description="Helical" evidence="1">
    <location>
        <begin position="24"/>
        <end position="47"/>
    </location>
</feature>
<keyword evidence="1" id="KW-0472">Membrane</keyword>
<dbReference type="EMBL" id="CP137640">
    <property type="protein sequence ID" value="WVX79896.1"/>
    <property type="molecule type" value="Genomic_DNA"/>
</dbReference>
<name>A0ABZ2CC83_9BACI</name>
<dbReference type="Proteomes" id="UP001357223">
    <property type="component" value="Chromosome"/>
</dbReference>
<keyword evidence="1" id="KW-0812">Transmembrane</keyword>
<feature type="transmembrane region" description="Helical" evidence="1">
    <location>
        <begin position="168"/>
        <end position="185"/>
    </location>
</feature>
<evidence type="ECO:0000313" key="2">
    <source>
        <dbReference type="EMBL" id="WVX79896.1"/>
    </source>
</evidence>
<feature type="transmembrane region" description="Helical" evidence="1">
    <location>
        <begin position="127"/>
        <end position="148"/>
    </location>
</feature>
<feature type="transmembrane region" description="Helical" evidence="1">
    <location>
        <begin position="59"/>
        <end position="77"/>
    </location>
</feature>
<evidence type="ECO:0000313" key="3">
    <source>
        <dbReference type="Proteomes" id="UP001357223"/>
    </source>
</evidence>
<keyword evidence="1" id="KW-1133">Transmembrane helix</keyword>
<dbReference type="RefSeq" id="WP_338448827.1">
    <property type="nucleotide sequence ID" value="NZ_CP137640.1"/>
</dbReference>
<feature type="transmembrane region" description="Helical" evidence="1">
    <location>
        <begin position="89"/>
        <end position="107"/>
    </location>
</feature>
<gene>
    <name evidence="2" type="ORF">R4Z09_21785</name>
</gene>
<keyword evidence="3" id="KW-1185">Reference proteome</keyword>
<reference evidence="2 3" key="1">
    <citation type="submission" date="2023-10" db="EMBL/GenBank/DDBJ databases">
        <title>Niallia locisalis sp.nov. isolated from a salt pond sample.</title>
        <authorList>
            <person name="Li X.-J."/>
            <person name="Dong L."/>
        </authorList>
    </citation>
    <scope>NUCLEOTIDE SEQUENCE [LARGE SCALE GENOMIC DNA]</scope>
    <source>
        <strain evidence="2 3">DSM 29761</strain>
    </source>
</reference>
<feature type="transmembrane region" description="Helical" evidence="1">
    <location>
        <begin position="197"/>
        <end position="218"/>
    </location>
</feature>
<feature type="transmembrane region" description="Helical" evidence="1">
    <location>
        <begin position="230"/>
        <end position="252"/>
    </location>
</feature>
<evidence type="ECO:0008006" key="4">
    <source>
        <dbReference type="Google" id="ProtNLM"/>
    </source>
</evidence>
<protein>
    <recommendedName>
        <fullName evidence="4">DUF2306 domain-containing protein</fullName>
    </recommendedName>
</protein>
<evidence type="ECO:0000256" key="1">
    <source>
        <dbReference type="SAM" id="Phobius"/>
    </source>
</evidence>